<keyword evidence="2" id="KW-0732">Signal</keyword>
<feature type="region of interest" description="Disordered" evidence="1">
    <location>
        <begin position="25"/>
        <end position="58"/>
    </location>
</feature>
<reference evidence="3" key="1">
    <citation type="submission" date="2021-02" db="EMBL/GenBank/DDBJ databases">
        <authorList>
            <person name="Dougan E. K."/>
            <person name="Rhodes N."/>
            <person name="Thang M."/>
            <person name="Chan C."/>
        </authorList>
    </citation>
    <scope>NUCLEOTIDE SEQUENCE</scope>
</reference>
<feature type="region of interest" description="Disordered" evidence="1">
    <location>
        <begin position="167"/>
        <end position="221"/>
    </location>
</feature>
<feature type="compositionally biased region" description="Acidic residues" evidence="1">
    <location>
        <begin position="189"/>
        <end position="205"/>
    </location>
</feature>
<feature type="compositionally biased region" description="Basic and acidic residues" evidence="1">
    <location>
        <begin position="237"/>
        <end position="250"/>
    </location>
</feature>
<name>A0A813LTR7_POLGL</name>
<feature type="non-terminal residue" evidence="3">
    <location>
        <position position="1"/>
    </location>
</feature>
<feature type="signal peptide" evidence="2">
    <location>
        <begin position="1"/>
        <end position="20"/>
    </location>
</feature>
<evidence type="ECO:0000256" key="2">
    <source>
        <dbReference type="SAM" id="SignalP"/>
    </source>
</evidence>
<gene>
    <name evidence="3" type="ORF">PGLA2088_LOCUS49018</name>
</gene>
<feature type="chain" id="PRO_5032383549" evidence="2">
    <location>
        <begin position="21"/>
        <end position="336"/>
    </location>
</feature>
<dbReference type="Proteomes" id="UP000626109">
    <property type="component" value="Unassembled WGS sequence"/>
</dbReference>
<comment type="caution">
    <text evidence="3">The sequence shown here is derived from an EMBL/GenBank/DDBJ whole genome shotgun (WGS) entry which is preliminary data.</text>
</comment>
<proteinExistence type="predicted"/>
<feature type="compositionally biased region" description="Low complexity" evidence="1">
    <location>
        <begin position="170"/>
        <end position="183"/>
    </location>
</feature>
<organism evidence="3 4">
    <name type="scientific">Polarella glacialis</name>
    <name type="common">Dinoflagellate</name>
    <dbReference type="NCBI Taxonomy" id="89957"/>
    <lineage>
        <taxon>Eukaryota</taxon>
        <taxon>Sar</taxon>
        <taxon>Alveolata</taxon>
        <taxon>Dinophyceae</taxon>
        <taxon>Suessiales</taxon>
        <taxon>Suessiaceae</taxon>
        <taxon>Polarella</taxon>
    </lineage>
</organism>
<evidence type="ECO:0000313" key="3">
    <source>
        <dbReference type="EMBL" id="CAE8738036.1"/>
    </source>
</evidence>
<protein>
    <submittedName>
        <fullName evidence="3">Uncharacterized protein</fullName>
    </submittedName>
</protein>
<feature type="compositionally biased region" description="Basic and acidic residues" evidence="1">
    <location>
        <begin position="279"/>
        <end position="296"/>
    </location>
</feature>
<feature type="region of interest" description="Disordered" evidence="1">
    <location>
        <begin position="237"/>
        <end position="296"/>
    </location>
</feature>
<dbReference type="EMBL" id="CAJNNW010036872">
    <property type="protein sequence ID" value="CAE8738036.1"/>
    <property type="molecule type" value="Genomic_DNA"/>
</dbReference>
<evidence type="ECO:0000313" key="4">
    <source>
        <dbReference type="Proteomes" id="UP000626109"/>
    </source>
</evidence>
<accession>A0A813LTR7</accession>
<sequence>SSKRGPWLPVASWVVNVAMAAASCGLPGRPGPPPGLVETASQNRRRRRHQNPRDQGNEIKEMMQNISNEHCNYAKDLAQMTQRFDKISIWLPEQINEILERLALLERMFVFVDIESLQKAIDKQTKDSPDNEPDSELSLLKPTYDGHSSAVACREQVSRCIHLDIEDDSANNNNNLSDSPFDNFSERSEEQEDEHSEEDDRDQNDENQAQQRQGNASDHELMEVEVNNVFGVCQREEHDNEHDARPHHREDEEDEVSQDMKREQGVQQDGLQDEEVEADRDFQQPEISGEVKTKRQETLTAAQLSEMMALIMSISAKMDNTQIELEQALCVRPPSF</sequence>
<feature type="region of interest" description="Disordered" evidence="1">
    <location>
        <begin position="122"/>
        <end position="142"/>
    </location>
</feature>
<dbReference type="AlphaFoldDB" id="A0A813LTR7"/>
<evidence type="ECO:0000256" key="1">
    <source>
        <dbReference type="SAM" id="MobiDB-lite"/>
    </source>
</evidence>